<dbReference type="STRING" id="576118.SAMN05216216_11535"/>
<accession>A0A1G9G4K0</accession>
<dbReference type="InterPro" id="IPR039424">
    <property type="entry name" value="SBP_5"/>
</dbReference>
<dbReference type="AlphaFoldDB" id="A0A1G9G4K0"/>
<dbReference type="PIRSF" id="PIRSF002741">
    <property type="entry name" value="MppA"/>
    <property type="match status" value="1"/>
</dbReference>
<dbReference type="PANTHER" id="PTHR30290">
    <property type="entry name" value="PERIPLASMIC BINDING COMPONENT OF ABC TRANSPORTER"/>
    <property type="match status" value="1"/>
</dbReference>
<dbReference type="GO" id="GO:1904680">
    <property type="term" value="F:peptide transmembrane transporter activity"/>
    <property type="evidence" value="ECO:0007669"/>
    <property type="project" value="TreeGrafter"/>
</dbReference>
<dbReference type="GO" id="GO:0042597">
    <property type="term" value="C:periplasmic space"/>
    <property type="evidence" value="ECO:0007669"/>
    <property type="project" value="UniProtKB-ARBA"/>
</dbReference>
<dbReference type="Gene3D" id="3.10.105.10">
    <property type="entry name" value="Dipeptide-binding Protein, Domain 3"/>
    <property type="match status" value="1"/>
</dbReference>
<feature type="signal peptide" evidence="5">
    <location>
        <begin position="1"/>
        <end position="21"/>
    </location>
</feature>
<dbReference type="GO" id="GO:0015833">
    <property type="term" value="P:peptide transport"/>
    <property type="evidence" value="ECO:0007669"/>
    <property type="project" value="TreeGrafter"/>
</dbReference>
<evidence type="ECO:0000313" key="8">
    <source>
        <dbReference type="Proteomes" id="UP000199008"/>
    </source>
</evidence>
<reference evidence="8" key="1">
    <citation type="submission" date="2016-10" db="EMBL/GenBank/DDBJ databases">
        <authorList>
            <person name="Varghese N."/>
            <person name="Submissions S."/>
        </authorList>
    </citation>
    <scope>NUCLEOTIDE SEQUENCE [LARGE SCALE GENOMIC DNA]</scope>
    <source>
        <strain evidence="8">CGMCC 1.8895</strain>
    </source>
</reference>
<dbReference type="Pfam" id="PF00496">
    <property type="entry name" value="SBP_bac_5"/>
    <property type="match status" value="1"/>
</dbReference>
<protein>
    <submittedName>
        <fullName evidence="7">Peptide/nickel transport system substrate-binding protein</fullName>
    </submittedName>
</protein>
<dbReference type="GO" id="GO:0043190">
    <property type="term" value="C:ATP-binding cassette (ABC) transporter complex"/>
    <property type="evidence" value="ECO:0007669"/>
    <property type="project" value="InterPro"/>
</dbReference>
<keyword evidence="2" id="KW-0813">Transport</keyword>
<dbReference type="OrthoDB" id="9771733at2"/>
<dbReference type="Proteomes" id="UP000199008">
    <property type="component" value="Unassembled WGS sequence"/>
</dbReference>
<dbReference type="Gene3D" id="3.90.76.10">
    <property type="entry name" value="Dipeptide-binding Protein, Domain 1"/>
    <property type="match status" value="1"/>
</dbReference>
<feature type="compositionally biased region" description="Acidic residues" evidence="4">
    <location>
        <begin position="26"/>
        <end position="37"/>
    </location>
</feature>
<evidence type="ECO:0000256" key="3">
    <source>
        <dbReference type="ARBA" id="ARBA00022729"/>
    </source>
</evidence>
<dbReference type="InterPro" id="IPR000914">
    <property type="entry name" value="SBP_5_dom"/>
</dbReference>
<feature type="chain" id="PRO_5038358614" evidence="5">
    <location>
        <begin position="22"/>
        <end position="553"/>
    </location>
</feature>
<evidence type="ECO:0000256" key="5">
    <source>
        <dbReference type="SAM" id="SignalP"/>
    </source>
</evidence>
<name>A0A1G9G4K0_9BACL</name>
<sequence>MKHFLAISLLFSLVLILGACTNDSEMEEDAEASEENGGEGRSITLSLPSDAVSVDPHGSNDSPSERVREHIFEGLVKQDENFDIVPSLATEWEQIDDLTWHFTLQEGVTFHDGSAFDAETVKANIERLLDPGRAASRSHVLEAIEEVSVIEDYIVEIKTEYPFQPLLNHLSHGAGDMISPEQIDEDYQFALEEAEVDVTLEEYYELRNEGGEEHTEIAEEISEFAGSIVEQNPIGTGYLEFDSRTPGDSTSLIGNEEYWAGDVDIDELTLKIVPETGSRIAEIETGKADVVGDVPPSDRERLESNEEVELAETETVALEYIGMNTESEILQDKKVRQAISHAFNKEEVIEGVYDGAGIEAVSPLAPDIFGFNDSLEPLEYDLDEAERLLEEAGYPDGFSLTMYVNDDNPQRVDTAIWLQESLREIGVDLEIVQLEWGSFLDALGNQEHDLYIMSWGNSTGDPDNGIKPIFHSDSSNPGANFMYFSNEEADKLIDEGRQEGDEEKRHDLYAEVQEILIEEAPAIFILHPTDYNAHSTSVDNINVSSYGEFDFKN</sequence>
<dbReference type="InterPro" id="IPR030678">
    <property type="entry name" value="Peptide/Ni-bd"/>
</dbReference>
<dbReference type="SUPFAM" id="SSF53850">
    <property type="entry name" value="Periplasmic binding protein-like II"/>
    <property type="match status" value="1"/>
</dbReference>
<organism evidence="7 8">
    <name type="scientific">Lacicoccus qingdaonensis</name>
    <dbReference type="NCBI Taxonomy" id="576118"/>
    <lineage>
        <taxon>Bacteria</taxon>
        <taxon>Bacillati</taxon>
        <taxon>Bacillota</taxon>
        <taxon>Bacilli</taxon>
        <taxon>Bacillales</taxon>
        <taxon>Salinicoccaceae</taxon>
        <taxon>Lacicoccus</taxon>
    </lineage>
</organism>
<comment type="similarity">
    <text evidence="1">Belongs to the bacterial solute-binding protein 5 family.</text>
</comment>
<feature type="region of interest" description="Disordered" evidence="4">
    <location>
        <begin position="26"/>
        <end position="65"/>
    </location>
</feature>
<dbReference type="PROSITE" id="PS51257">
    <property type="entry name" value="PROKAR_LIPOPROTEIN"/>
    <property type="match status" value="1"/>
</dbReference>
<keyword evidence="3 5" id="KW-0732">Signal</keyword>
<evidence type="ECO:0000259" key="6">
    <source>
        <dbReference type="Pfam" id="PF00496"/>
    </source>
</evidence>
<dbReference type="Gene3D" id="3.40.190.10">
    <property type="entry name" value="Periplasmic binding protein-like II"/>
    <property type="match status" value="1"/>
</dbReference>
<dbReference type="CDD" id="cd08499">
    <property type="entry name" value="PBP2_Ylib_like"/>
    <property type="match status" value="1"/>
</dbReference>
<proteinExistence type="inferred from homology"/>
<evidence type="ECO:0000256" key="2">
    <source>
        <dbReference type="ARBA" id="ARBA00022448"/>
    </source>
</evidence>
<dbReference type="RefSeq" id="WP_092986706.1">
    <property type="nucleotide sequence ID" value="NZ_FNFY01000015.1"/>
</dbReference>
<evidence type="ECO:0000256" key="4">
    <source>
        <dbReference type="SAM" id="MobiDB-lite"/>
    </source>
</evidence>
<keyword evidence="8" id="KW-1185">Reference proteome</keyword>
<evidence type="ECO:0000256" key="1">
    <source>
        <dbReference type="ARBA" id="ARBA00005695"/>
    </source>
</evidence>
<dbReference type="EMBL" id="FNFY01000015">
    <property type="protein sequence ID" value="SDK95638.1"/>
    <property type="molecule type" value="Genomic_DNA"/>
</dbReference>
<dbReference type="PANTHER" id="PTHR30290:SF9">
    <property type="entry name" value="OLIGOPEPTIDE-BINDING PROTEIN APPA"/>
    <property type="match status" value="1"/>
</dbReference>
<feature type="domain" description="Solute-binding protein family 5" evidence="6">
    <location>
        <begin position="84"/>
        <end position="475"/>
    </location>
</feature>
<gene>
    <name evidence="7" type="ORF">SAMN05216216_11535</name>
</gene>
<evidence type="ECO:0000313" key="7">
    <source>
        <dbReference type="EMBL" id="SDK95638.1"/>
    </source>
</evidence>